<evidence type="ECO:0000256" key="1">
    <source>
        <dbReference type="PROSITE-ProRule" id="PRU00023"/>
    </source>
</evidence>
<proteinExistence type="predicted"/>
<keyword evidence="1" id="KW-0040">ANK repeat</keyword>
<evidence type="ECO:0000313" key="3">
    <source>
        <dbReference type="Proteomes" id="UP001465755"/>
    </source>
</evidence>
<dbReference type="SUPFAM" id="SSF48403">
    <property type="entry name" value="Ankyrin repeat"/>
    <property type="match status" value="1"/>
</dbReference>
<dbReference type="InterPro" id="IPR002110">
    <property type="entry name" value="Ankyrin_rpt"/>
</dbReference>
<evidence type="ECO:0008006" key="4">
    <source>
        <dbReference type="Google" id="ProtNLM"/>
    </source>
</evidence>
<protein>
    <recommendedName>
        <fullName evidence="4">Ankyrin repeat domain-containing protein 39</fullName>
    </recommendedName>
</protein>
<feature type="repeat" description="ANK" evidence="1">
    <location>
        <begin position="70"/>
        <end position="102"/>
    </location>
</feature>
<dbReference type="Proteomes" id="UP001465755">
    <property type="component" value="Unassembled WGS sequence"/>
</dbReference>
<comment type="caution">
    <text evidence="2">The sequence shown here is derived from an EMBL/GenBank/DDBJ whole genome shotgun (WGS) entry which is preliminary data.</text>
</comment>
<reference evidence="2 3" key="1">
    <citation type="journal article" date="2024" name="Nat. Commun.">
        <title>Phylogenomics reveals the evolutionary origins of lichenization in chlorophyte algae.</title>
        <authorList>
            <person name="Puginier C."/>
            <person name="Libourel C."/>
            <person name="Otte J."/>
            <person name="Skaloud P."/>
            <person name="Haon M."/>
            <person name="Grisel S."/>
            <person name="Petersen M."/>
            <person name="Berrin J.G."/>
            <person name="Delaux P.M."/>
            <person name="Dal Grande F."/>
            <person name="Keller J."/>
        </authorList>
    </citation>
    <scope>NUCLEOTIDE SEQUENCE [LARGE SCALE GENOMIC DNA]</scope>
    <source>
        <strain evidence="2 3">SAG 2036</strain>
    </source>
</reference>
<dbReference type="PROSITE" id="PS50297">
    <property type="entry name" value="ANK_REP_REGION"/>
    <property type="match status" value="2"/>
</dbReference>
<dbReference type="Pfam" id="PF13857">
    <property type="entry name" value="Ank_5"/>
    <property type="match status" value="1"/>
</dbReference>
<dbReference type="Pfam" id="PF00023">
    <property type="entry name" value="Ank"/>
    <property type="match status" value="1"/>
</dbReference>
<gene>
    <name evidence="2" type="ORF">WJX73_008745</name>
</gene>
<feature type="repeat" description="ANK" evidence="1">
    <location>
        <begin position="104"/>
        <end position="136"/>
    </location>
</feature>
<dbReference type="PROSITE" id="PS50088">
    <property type="entry name" value="ANK_REPEAT"/>
    <property type="match status" value="2"/>
</dbReference>
<dbReference type="SMART" id="SM00248">
    <property type="entry name" value="ANK"/>
    <property type="match status" value="3"/>
</dbReference>
<evidence type="ECO:0000313" key="2">
    <source>
        <dbReference type="EMBL" id="KAK9812409.1"/>
    </source>
</evidence>
<organism evidence="2 3">
    <name type="scientific">Symbiochloris irregularis</name>
    <dbReference type="NCBI Taxonomy" id="706552"/>
    <lineage>
        <taxon>Eukaryota</taxon>
        <taxon>Viridiplantae</taxon>
        <taxon>Chlorophyta</taxon>
        <taxon>core chlorophytes</taxon>
        <taxon>Trebouxiophyceae</taxon>
        <taxon>Trebouxiales</taxon>
        <taxon>Trebouxiaceae</taxon>
        <taxon>Symbiochloris</taxon>
    </lineage>
</organism>
<dbReference type="AlphaFoldDB" id="A0AAW1PS10"/>
<accession>A0AAW1PS10</accession>
<dbReference type="InterPro" id="IPR039323">
    <property type="entry name" value="ANKRD_45/46/60"/>
</dbReference>
<dbReference type="Gene3D" id="1.25.40.20">
    <property type="entry name" value="Ankyrin repeat-containing domain"/>
    <property type="match status" value="1"/>
</dbReference>
<name>A0AAW1PS10_9CHLO</name>
<sequence>MESGGTACHAHQPGTCNCSLTARPGTQTLDELEFDRGVCGAAQRGNVQKLRQLLSRHSDVLQSTASPGSDGYSPLHYASRAGHLQAVELLLSSGAAVNQMTTAGRATSLHRAAHMGHCSVLQCLLKHGAAAALQDADGETALHKAAAQKGQKAQLHNGPLPKVDSEHQVLSLLAILAGAEGGAQECNLEFILV</sequence>
<dbReference type="PANTHER" id="PTHR22677:SF4">
    <property type="entry name" value="USHER SYNDROME TYPE-1G PROTEIN-LIKE PROTEIN"/>
    <property type="match status" value="1"/>
</dbReference>
<dbReference type="InterPro" id="IPR036770">
    <property type="entry name" value="Ankyrin_rpt-contain_sf"/>
</dbReference>
<dbReference type="EMBL" id="JALJOQ010000007">
    <property type="protein sequence ID" value="KAK9812409.1"/>
    <property type="molecule type" value="Genomic_DNA"/>
</dbReference>
<dbReference type="PANTHER" id="PTHR22677">
    <property type="entry name" value="ANKYRIN REPEAT DOMAIN-CONTAINING PROTEIN 60"/>
    <property type="match status" value="1"/>
</dbReference>
<keyword evidence="3" id="KW-1185">Reference proteome</keyword>